<dbReference type="Proteomes" id="UP000682782">
    <property type="component" value="Chromosome"/>
</dbReference>
<accession>A0AC61N7V4</accession>
<reference evidence="1" key="1">
    <citation type="submission" date="2021-01" db="EMBL/GenBank/DDBJ databases">
        <title>Complete genome sequence of Clostridiales bacterium R-7.</title>
        <authorList>
            <person name="Mahoney-Kurpe S.C."/>
            <person name="Palevich N."/>
            <person name="Koike S."/>
            <person name="Moon C.D."/>
            <person name="Attwood G.T."/>
        </authorList>
    </citation>
    <scope>NUCLEOTIDE SEQUENCE</scope>
    <source>
        <strain evidence="1">R-7</strain>
    </source>
</reference>
<gene>
    <name evidence="1" type="ORF">JYE49_01015</name>
</gene>
<protein>
    <submittedName>
        <fullName evidence="1">Iron ABC transporter permease</fullName>
    </submittedName>
</protein>
<keyword evidence="2" id="KW-1185">Reference proteome</keyword>
<evidence type="ECO:0000313" key="2">
    <source>
        <dbReference type="Proteomes" id="UP000682782"/>
    </source>
</evidence>
<proteinExistence type="predicted"/>
<organism evidence="1 2">
    <name type="scientific">Aristaeella hokkaidonensis</name>
    <dbReference type="NCBI Taxonomy" id="3046382"/>
    <lineage>
        <taxon>Bacteria</taxon>
        <taxon>Bacillati</taxon>
        <taxon>Bacillota</taxon>
        <taxon>Clostridia</taxon>
        <taxon>Eubacteriales</taxon>
        <taxon>Aristaeellaceae</taxon>
        <taxon>Aristaeella</taxon>
    </lineage>
</organism>
<dbReference type="EMBL" id="CP068393">
    <property type="protein sequence ID" value="QUC67323.1"/>
    <property type="molecule type" value="Genomic_DNA"/>
</dbReference>
<sequence length="347" mass="36952">MQKSRLLLRERFSPLTYLFLSAALFLTMVLCICVGSVRITFSDTVTAVWNAVWGLPIPQNIAKNIILNVRLPRVLCVTLAGASLSICGAAMQGLLRNPLADGSTMGVSSGAALGAIIAIVIGFTIPGSAYGGTMIMAMAFAFGSLILILSLAYALDRSLSTSSIILIGVIFTMFISSIISLLITFCSDHTRSLSYWTLGSFSGVNYDQVKLLLLALLLCGGILFRFSPELNAFAIGEDNARHIGVNVKRVKLIILITVSVLIGVCVSISGTVSFVGLVMPHIARMLVGPNHKRLLPASLFSGAIFLLLADLVARTLLSPIELSIGVVTSMVGAVAFVIIFNKTRKAR</sequence>
<name>A0AC61N7V4_9FIRM</name>
<evidence type="ECO:0000313" key="1">
    <source>
        <dbReference type="EMBL" id="QUC67323.1"/>
    </source>
</evidence>